<accession>A0A4Q7YH09</accession>
<name>A0A4Q7YH09_9BACT</name>
<gene>
    <name evidence="1" type="ORF">BDD14_5713</name>
</gene>
<keyword evidence="2" id="KW-1185">Reference proteome</keyword>
<reference evidence="1 2" key="1">
    <citation type="submission" date="2019-02" db="EMBL/GenBank/DDBJ databases">
        <title>Genomic Encyclopedia of Archaeal and Bacterial Type Strains, Phase II (KMG-II): from individual species to whole genera.</title>
        <authorList>
            <person name="Goeker M."/>
        </authorList>
    </citation>
    <scope>NUCLEOTIDE SEQUENCE [LARGE SCALE GENOMIC DNA]</scope>
    <source>
        <strain evidence="1 2">DSM 18101</strain>
    </source>
</reference>
<dbReference type="RefSeq" id="WP_130424023.1">
    <property type="nucleotide sequence ID" value="NZ_SHKW01000002.1"/>
</dbReference>
<dbReference type="EMBL" id="SHKW01000002">
    <property type="protein sequence ID" value="RZU35629.1"/>
    <property type="molecule type" value="Genomic_DNA"/>
</dbReference>
<proteinExistence type="predicted"/>
<protein>
    <submittedName>
        <fullName evidence="1">Replication initiator protein A</fullName>
    </submittedName>
</protein>
<dbReference type="Proteomes" id="UP000292958">
    <property type="component" value="Unassembled WGS sequence"/>
</dbReference>
<dbReference type="InterPro" id="IPR018777">
    <property type="entry name" value="Replication_initiator_prot_A"/>
</dbReference>
<evidence type="ECO:0000313" key="1">
    <source>
        <dbReference type="EMBL" id="RZU35629.1"/>
    </source>
</evidence>
<sequence>MAANNHVKITALLPLPVDVDFDLIRFEKNLLNIGFFSSHDPRTKNQNRSSRRMEQTVNQDGKRIRVSVEFQSSEVLGLPSTADRDKFLAFMKIVNEERAREGFIGNKIRFRGSRLLKELGISRSGRNYDDIYEWGRRLAQTTITSEKVIYLPSRKRYSDRTVHVFRSFQRVGESNNDGSDRVDLFEIELEDWLLENLNHGYVVPEDFNAYKLLSRPTAKGIFGNLHLWFHASQGKSVEKDYVELCNYLNVTPYQHLSKIKSTMGASLDELTKIKYLSSWQVQPMATKRGYKIVMLPGEVLLRVIQHSQKKQITDKAPTSYGLNQIQQKAFDVLVDHGVLPQKARMLVMQYDPELILDQVEVCLSQLFDPTNGRQKIANPPGFIVYQIENGLPVPTTFITERKRKEFEAQKKQKQQADEIEWTLRTKYGEWKDELLNAEVAARYPSEQLPNVLEGIIKNRIRKDPKFKASTWTRSALEQAALALLRKELLEELALPEFEDWKAERPQAELFH</sequence>
<dbReference type="AlphaFoldDB" id="A0A4Q7YH09"/>
<dbReference type="Pfam" id="PF10134">
    <property type="entry name" value="RPA"/>
    <property type="match status" value="1"/>
</dbReference>
<evidence type="ECO:0000313" key="2">
    <source>
        <dbReference type="Proteomes" id="UP000292958"/>
    </source>
</evidence>
<comment type="caution">
    <text evidence="1">The sequence shown here is derived from an EMBL/GenBank/DDBJ whole genome shotgun (WGS) entry which is preliminary data.</text>
</comment>
<dbReference type="OrthoDB" id="9816869at2"/>
<organism evidence="1 2">
    <name type="scientific">Edaphobacter modestus</name>
    <dbReference type="NCBI Taxonomy" id="388466"/>
    <lineage>
        <taxon>Bacteria</taxon>
        <taxon>Pseudomonadati</taxon>
        <taxon>Acidobacteriota</taxon>
        <taxon>Terriglobia</taxon>
        <taxon>Terriglobales</taxon>
        <taxon>Acidobacteriaceae</taxon>
        <taxon>Edaphobacter</taxon>
    </lineage>
</organism>